<accession>A5FTE5</accession>
<dbReference type="EMBL" id="CP000689">
    <property type="protein sequence ID" value="ABQ28877.1"/>
    <property type="molecule type" value="Genomic_DNA"/>
</dbReference>
<proteinExistence type="predicted"/>
<dbReference type="KEGG" id="acr:Acry_3262"/>
<dbReference type="Proteomes" id="UP000000245">
    <property type="component" value="Plasmid pACRY01"/>
</dbReference>
<dbReference type="AlphaFoldDB" id="A5FTE5"/>
<dbReference type="RefSeq" id="WP_011930447.1">
    <property type="nucleotide sequence ID" value="NC_009467.1"/>
</dbReference>
<reference evidence="1 2" key="1">
    <citation type="submission" date="2007-05" db="EMBL/GenBank/DDBJ databases">
        <title>Complete sequence of plasmid1 pACRY01 of Acidiphilium cryptum JF-5.</title>
        <authorList>
            <consortium name="US DOE Joint Genome Institute"/>
            <person name="Copeland A."/>
            <person name="Lucas S."/>
            <person name="Lapidus A."/>
            <person name="Barry K."/>
            <person name="Detter J.C."/>
            <person name="Glavina del Rio T."/>
            <person name="Hammon N."/>
            <person name="Israni S."/>
            <person name="Dalin E."/>
            <person name="Tice H."/>
            <person name="Pitluck S."/>
            <person name="Sims D."/>
            <person name="Brettin T."/>
            <person name="Bruce D."/>
            <person name="Han C."/>
            <person name="Schmutz J."/>
            <person name="Larimer F."/>
            <person name="Land M."/>
            <person name="Hauser L."/>
            <person name="Kyrpides N."/>
            <person name="Kim E."/>
            <person name="Magnuson T."/>
            <person name="Richardson P."/>
        </authorList>
    </citation>
    <scope>NUCLEOTIDE SEQUENCE [LARGE SCALE GENOMIC DNA]</scope>
    <source>
        <strain evidence="2">JF-5</strain>
        <plasmid evidence="2">Plasmid pACRY01</plasmid>
    </source>
</reference>
<evidence type="ECO:0000313" key="2">
    <source>
        <dbReference type="Proteomes" id="UP000000245"/>
    </source>
</evidence>
<evidence type="ECO:0008006" key="3">
    <source>
        <dbReference type="Google" id="ProtNLM"/>
    </source>
</evidence>
<name>A5FTE5_ACICJ</name>
<sequence length="51" mass="5445">MFSRIFAALAAEADTPERLMFDATHLKAHRTTACLLQEGLFPAVSGGPRGA</sequence>
<keyword evidence="1" id="KW-0614">Plasmid</keyword>
<keyword evidence="2" id="KW-1185">Reference proteome</keyword>
<protein>
    <recommendedName>
        <fullName evidence="3">Transposase</fullName>
    </recommendedName>
</protein>
<geneLocation type="plasmid" evidence="1 2">
    <name>pACRY01</name>
</geneLocation>
<gene>
    <name evidence="1" type="ordered locus">Acry_3262</name>
</gene>
<evidence type="ECO:0000313" key="1">
    <source>
        <dbReference type="EMBL" id="ABQ28877.1"/>
    </source>
</evidence>
<organism evidence="1 2">
    <name type="scientific">Acidiphilium cryptum (strain JF-5)</name>
    <dbReference type="NCBI Taxonomy" id="349163"/>
    <lineage>
        <taxon>Bacteria</taxon>
        <taxon>Pseudomonadati</taxon>
        <taxon>Pseudomonadota</taxon>
        <taxon>Alphaproteobacteria</taxon>
        <taxon>Acetobacterales</taxon>
        <taxon>Acidocellaceae</taxon>
        <taxon>Acidiphilium</taxon>
    </lineage>
</organism>
<dbReference type="HOGENOM" id="CLU_210495_0_0_5"/>